<accession>A0A8C6FL48</accession>
<reference evidence="1" key="2">
    <citation type="submission" date="2025-09" db="UniProtKB">
        <authorList>
            <consortium name="Ensembl"/>
        </authorList>
    </citation>
    <scope>IDENTIFICATION</scope>
</reference>
<proteinExistence type="predicted"/>
<dbReference type="Proteomes" id="UP000694544">
    <property type="component" value="Unplaced"/>
</dbReference>
<protein>
    <submittedName>
        <fullName evidence="1">Uncharacterized protein</fullName>
    </submittedName>
</protein>
<dbReference type="GeneTree" id="ENSGT00390000002480"/>
<sequence length="186" mass="20015">MAGPAATSTQPQNPRLICFIAASGPSHPQQPCTDWLLCYGEADTLEVEGPVKRKAWEGFGLKVASAGWWSQLGLLRCWAHHWGESYEPNPGSQSLWVGSLASSGSDWDWGGGLPHASFQFALARVSRSTYLAFLTSLPCPLCSFSLKSCPGSSGRGFPWEGTLFSVLGSPDCLLAWVRAESRPVAL</sequence>
<evidence type="ECO:0000313" key="1">
    <source>
        <dbReference type="Ensembl" id="ENSMMSP00000013478.1"/>
    </source>
</evidence>
<dbReference type="Ensembl" id="ENSMMST00000014882.1">
    <property type="protein sequence ID" value="ENSMMSP00000013478.1"/>
    <property type="gene ID" value="ENSMMSG00000010305.1"/>
</dbReference>
<organism evidence="1 2">
    <name type="scientific">Moschus moschiferus</name>
    <name type="common">Siberian musk deer</name>
    <name type="synonym">Moschus sibiricus</name>
    <dbReference type="NCBI Taxonomy" id="68415"/>
    <lineage>
        <taxon>Eukaryota</taxon>
        <taxon>Metazoa</taxon>
        <taxon>Chordata</taxon>
        <taxon>Craniata</taxon>
        <taxon>Vertebrata</taxon>
        <taxon>Euteleostomi</taxon>
        <taxon>Mammalia</taxon>
        <taxon>Eutheria</taxon>
        <taxon>Laurasiatheria</taxon>
        <taxon>Artiodactyla</taxon>
        <taxon>Ruminantia</taxon>
        <taxon>Pecora</taxon>
        <taxon>Moschidae</taxon>
        <taxon>Moschus</taxon>
    </lineage>
</organism>
<keyword evidence="2" id="KW-1185">Reference proteome</keyword>
<reference evidence="1" key="1">
    <citation type="submission" date="2025-08" db="UniProtKB">
        <authorList>
            <consortium name="Ensembl"/>
        </authorList>
    </citation>
    <scope>IDENTIFICATION</scope>
</reference>
<dbReference type="AlphaFoldDB" id="A0A8C6FL48"/>
<name>A0A8C6FL48_MOSMO</name>
<evidence type="ECO:0000313" key="2">
    <source>
        <dbReference type="Proteomes" id="UP000694544"/>
    </source>
</evidence>